<dbReference type="InterPro" id="IPR051313">
    <property type="entry name" value="Bact_iron-sidero_bind"/>
</dbReference>
<dbReference type="STRING" id="858619.CVAR_2730"/>
<dbReference type="CDD" id="cd01146">
    <property type="entry name" value="FhuD"/>
    <property type="match status" value="1"/>
</dbReference>
<dbReference type="KEGG" id="cva:CVAR_2730"/>
<reference evidence="6 7" key="1">
    <citation type="journal article" date="2011" name="BMC Genomics">
        <title>Complete genome sequence of Corynebacterium variabile DSM 44702 isolated from the surface of smear-ripened cheeses and insights into cheese ripening and flavor generation.</title>
        <authorList>
            <person name="Schroeder J."/>
            <person name="Maus I."/>
            <person name="Trost E."/>
            <person name="Tauch A."/>
        </authorList>
    </citation>
    <scope>NUCLEOTIDE SEQUENCE [LARGE SCALE GENOMIC DNA]</scope>
    <source>
        <strain evidence="7">DSM 44702 / JCM 12073 / NCIMB 30131</strain>
    </source>
</reference>
<accession>G0HHW5</accession>
<name>G0HHW5_CORVD</name>
<dbReference type="SUPFAM" id="SSF53807">
    <property type="entry name" value="Helical backbone' metal receptor"/>
    <property type="match status" value="1"/>
</dbReference>
<evidence type="ECO:0000256" key="4">
    <source>
        <dbReference type="ARBA" id="ARBA00022729"/>
    </source>
</evidence>
<proteinExistence type="inferred from homology"/>
<dbReference type="AlphaFoldDB" id="G0HHW5"/>
<dbReference type="EMBL" id="CP002917">
    <property type="protein sequence ID" value="AEK38069.1"/>
    <property type="molecule type" value="Genomic_DNA"/>
</dbReference>
<comment type="similarity">
    <text evidence="2">Belongs to the bacterial solute-binding protein 8 family.</text>
</comment>
<feature type="domain" description="Fe/B12 periplasmic-binding" evidence="5">
    <location>
        <begin position="102"/>
        <end position="385"/>
    </location>
</feature>
<dbReference type="InterPro" id="IPR002491">
    <property type="entry name" value="ABC_transptr_periplasmic_BD"/>
</dbReference>
<dbReference type="Proteomes" id="UP000006659">
    <property type="component" value="Chromosome"/>
</dbReference>
<dbReference type="GO" id="GO:0030288">
    <property type="term" value="C:outer membrane-bounded periplasmic space"/>
    <property type="evidence" value="ECO:0007669"/>
    <property type="project" value="TreeGrafter"/>
</dbReference>
<dbReference type="HOGENOM" id="CLU_038034_1_1_11"/>
<evidence type="ECO:0000256" key="1">
    <source>
        <dbReference type="ARBA" id="ARBA00004196"/>
    </source>
</evidence>
<dbReference type="PANTHER" id="PTHR30532">
    <property type="entry name" value="IRON III DICITRATE-BINDING PERIPLASMIC PROTEIN"/>
    <property type="match status" value="1"/>
</dbReference>
<sequence>MLPVRSGNTFLLSGMCGASREKVGFASMTIIHPPLTSRASFPTRALRTAGSVLAASTLVIGLAACGSGDDDDSNGTSVNTDFEPVTISHALGEAEITVKPERVVTLGQGSAETALALGIVPVGTEEYEWGADESGQLPWIHEELENEGVAEDDYPELISAGDNGVSAEEIAKLDPDVILAPWSGITAEQYDSLSALAPTVAYPEKPWTIDWKDQITTVATALGEKDRAEELIGGIEDQFATVREQNPEFADHDFAFIYNQGTTGDMGVFLPTEQRVAMVENLGLTVAPVVEDMKGQEKEGTDSATFSIETADRLNDVDLIFTFYSDEANRAEMEALPTYGAVSAIRKGAVVAPTENSLVTGSSIVNPLTVPWAIDRYVPMIKDAITHL</sequence>
<dbReference type="PANTHER" id="PTHR30532:SF24">
    <property type="entry name" value="FERRIC ENTEROBACTIN-BINDING PERIPLASMIC PROTEIN FEPB"/>
    <property type="match status" value="1"/>
</dbReference>
<evidence type="ECO:0000259" key="5">
    <source>
        <dbReference type="PROSITE" id="PS50983"/>
    </source>
</evidence>
<keyword evidence="3" id="KW-0813">Transport</keyword>
<evidence type="ECO:0000256" key="2">
    <source>
        <dbReference type="ARBA" id="ARBA00008814"/>
    </source>
</evidence>
<organism evidence="6 7">
    <name type="scientific">Corynebacterium variabile (strain DSM 44702 / CIP 107183 / JCM 12073 / NCIMB 30131)</name>
    <name type="common">Corynebacterium mooreparkense</name>
    <dbReference type="NCBI Taxonomy" id="858619"/>
    <lineage>
        <taxon>Bacteria</taxon>
        <taxon>Bacillati</taxon>
        <taxon>Actinomycetota</taxon>
        <taxon>Actinomycetes</taxon>
        <taxon>Mycobacteriales</taxon>
        <taxon>Corynebacteriaceae</taxon>
        <taxon>Corynebacterium</taxon>
    </lineage>
</organism>
<evidence type="ECO:0000313" key="6">
    <source>
        <dbReference type="EMBL" id="AEK38069.1"/>
    </source>
</evidence>
<protein>
    <recommendedName>
        <fullName evidence="5">Fe/B12 periplasmic-binding domain-containing protein</fullName>
    </recommendedName>
</protein>
<dbReference type="GO" id="GO:1901678">
    <property type="term" value="P:iron coordination entity transport"/>
    <property type="evidence" value="ECO:0007669"/>
    <property type="project" value="UniProtKB-ARBA"/>
</dbReference>
<dbReference type="PROSITE" id="PS50983">
    <property type="entry name" value="FE_B12_PBP"/>
    <property type="match status" value="1"/>
</dbReference>
<evidence type="ECO:0000313" key="7">
    <source>
        <dbReference type="Proteomes" id="UP000006659"/>
    </source>
</evidence>
<dbReference type="Pfam" id="PF01497">
    <property type="entry name" value="Peripla_BP_2"/>
    <property type="match status" value="1"/>
</dbReference>
<dbReference type="Gene3D" id="3.40.50.1980">
    <property type="entry name" value="Nitrogenase molybdenum iron protein domain"/>
    <property type="match status" value="2"/>
</dbReference>
<evidence type="ECO:0000256" key="3">
    <source>
        <dbReference type="ARBA" id="ARBA00022448"/>
    </source>
</evidence>
<comment type="subcellular location">
    <subcellularLocation>
        <location evidence="1">Cell envelope</location>
    </subcellularLocation>
</comment>
<gene>
    <name evidence="6" type="ordered locus">CVAR_2730</name>
</gene>
<keyword evidence="4" id="KW-0732">Signal</keyword>
<dbReference type="eggNOG" id="COG0614">
    <property type="taxonomic scope" value="Bacteria"/>
</dbReference>